<name>C9LXK8_SELS3</name>
<dbReference type="SUPFAM" id="SSF55021">
    <property type="entry name" value="ACT-like"/>
    <property type="match status" value="1"/>
</dbReference>
<dbReference type="eggNOG" id="COG0517">
    <property type="taxonomic scope" value="Bacteria"/>
</dbReference>
<comment type="caution">
    <text evidence="5">The sequence shown here is derived from an EMBL/GenBank/DDBJ whole genome shotgun (WGS) entry which is preliminary data.</text>
</comment>
<dbReference type="Pfam" id="PF01842">
    <property type="entry name" value="ACT"/>
    <property type="match status" value="1"/>
</dbReference>
<dbReference type="SMART" id="SM00116">
    <property type="entry name" value="CBS"/>
    <property type="match status" value="2"/>
</dbReference>
<dbReference type="EMBL" id="ACKP02000049">
    <property type="protein sequence ID" value="EEX76391.1"/>
    <property type="molecule type" value="Genomic_DNA"/>
</dbReference>
<reference evidence="5 6" key="1">
    <citation type="submission" date="2009-09" db="EMBL/GenBank/DDBJ databases">
        <authorList>
            <person name="Weinstock G."/>
            <person name="Sodergren E."/>
            <person name="Clifton S."/>
            <person name="Fulton L."/>
            <person name="Fulton B."/>
            <person name="Courtney L."/>
            <person name="Fronick C."/>
            <person name="Harrison M."/>
            <person name="Strong C."/>
            <person name="Farmer C."/>
            <person name="Delahaunty K."/>
            <person name="Markovic C."/>
            <person name="Hall O."/>
            <person name="Minx P."/>
            <person name="Tomlinson C."/>
            <person name="Mitreva M."/>
            <person name="Nelson J."/>
            <person name="Hou S."/>
            <person name="Wollam A."/>
            <person name="Pepin K.H."/>
            <person name="Johnson M."/>
            <person name="Bhonagiri V."/>
            <person name="Nash W.E."/>
            <person name="Warren W."/>
            <person name="Chinwalla A."/>
            <person name="Mardis E.R."/>
            <person name="Wilson R.K."/>
        </authorList>
    </citation>
    <scope>NUCLEOTIDE SEQUENCE [LARGE SCALE GENOMIC DNA]</scope>
    <source>
        <strain evidence="6">ATCC 35185 / DSM 20758 / VPI D19B-28</strain>
    </source>
</reference>
<dbReference type="PANTHER" id="PTHR43080:SF2">
    <property type="entry name" value="CBS DOMAIN-CONTAINING PROTEIN"/>
    <property type="match status" value="1"/>
</dbReference>
<evidence type="ECO:0000259" key="3">
    <source>
        <dbReference type="PROSITE" id="PS51371"/>
    </source>
</evidence>
<sequence>MCEKPIWAAETEENPLSALPKERMLTMFVANRMAKNPFTVTPDTKVSAAKDLMKKHRFRRLPVVDEDGKLVGFLSDRDIMRVSPSPATTLSRYEITSLLAKMCIGEIMQKEVVSVKDDATIEEAALIMYNHKIGGLPVVSSVGAVVGVITETDIFKTFVDVMGLTHGKTRFTIADVGDKVGVVRDLGGIIADCGCNIDSLVTCQQDDGSYEIVVRFDTTDSEAVKKKLEENGFHVSHVVKIG</sequence>
<dbReference type="STRING" id="546271.Selsp_0474"/>
<evidence type="ECO:0000259" key="4">
    <source>
        <dbReference type="PROSITE" id="PS51671"/>
    </source>
</evidence>
<dbReference type="Gene3D" id="3.30.70.260">
    <property type="match status" value="1"/>
</dbReference>
<dbReference type="AlphaFoldDB" id="C9LXK8"/>
<dbReference type="Proteomes" id="UP000003505">
    <property type="component" value="Unassembled WGS sequence"/>
</dbReference>
<dbReference type="CDD" id="cd04584">
    <property type="entry name" value="CBS_pair_AcuB_like"/>
    <property type="match status" value="1"/>
</dbReference>
<feature type="domain" description="CBS" evidence="3">
    <location>
        <begin position="108"/>
        <end position="169"/>
    </location>
</feature>
<evidence type="ECO:0000256" key="1">
    <source>
        <dbReference type="ARBA" id="ARBA00023122"/>
    </source>
</evidence>
<gene>
    <name evidence="5" type="ORF">SELSPUOL_02216</name>
</gene>
<evidence type="ECO:0000313" key="6">
    <source>
        <dbReference type="Proteomes" id="UP000003505"/>
    </source>
</evidence>
<dbReference type="PANTHER" id="PTHR43080">
    <property type="entry name" value="CBS DOMAIN-CONTAINING PROTEIN CBSX3, MITOCHONDRIAL"/>
    <property type="match status" value="1"/>
</dbReference>
<organism evidence="5 6">
    <name type="scientific">Selenomonas sputigena (strain ATCC 35185 / DSM 20758 / CCUG 44933 / VPI D19B-28)</name>
    <dbReference type="NCBI Taxonomy" id="546271"/>
    <lineage>
        <taxon>Bacteria</taxon>
        <taxon>Bacillati</taxon>
        <taxon>Bacillota</taxon>
        <taxon>Negativicutes</taxon>
        <taxon>Selenomonadales</taxon>
        <taxon>Selenomonadaceae</taxon>
        <taxon>Selenomonas</taxon>
    </lineage>
</organism>
<evidence type="ECO:0000313" key="5">
    <source>
        <dbReference type="EMBL" id="EEX76391.1"/>
    </source>
</evidence>
<proteinExistence type="predicted"/>
<dbReference type="InterPro" id="IPR051257">
    <property type="entry name" value="Diverse_CBS-Domain"/>
</dbReference>
<dbReference type="Pfam" id="PF00571">
    <property type="entry name" value="CBS"/>
    <property type="match status" value="2"/>
</dbReference>
<dbReference type="PROSITE" id="PS51371">
    <property type="entry name" value="CBS"/>
    <property type="match status" value="2"/>
</dbReference>
<dbReference type="PROSITE" id="PS51671">
    <property type="entry name" value="ACT"/>
    <property type="match status" value="1"/>
</dbReference>
<protein>
    <submittedName>
        <fullName evidence="5">CBS domain protein</fullName>
    </submittedName>
</protein>
<dbReference type="InterPro" id="IPR046342">
    <property type="entry name" value="CBS_dom_sf"/>
</dbReference>
<evidence type="ECO:0000256" key="2">
    <source>
        <dbReference type="PROSITE-ProRule" id="PRU00703"/>
    </source>
</evidence>
<feature type="domain" description="ACT" evidence="4">
    <location>
        <begin position="171"/>
        <end position="242"/>
    </location>
</feature>
<accession>C9LXK8</accession>
<dbReference type="InterPro" id="IPR000644">
    <property type="entry name" value="CBS_dom"/>
</dbReference>
<keyword evidence="1 2" id="KW-0129">CBS domain</keyword>
<dbReference type="InterPro" id="IPR002912">
    <property type="entry name" value="ACT_dom"/>
</dbReference>
<dbReference type="SUPFAM" id="SSF54631">
    <property type="entry name" value="CBS-domain pair"/>
    <property type="match status" value="1"/>
</dbReference>
<feature type="domain" description="CBS" evidence="3">
    <location>
        <begin position="33"/>
        <end position="89"/>
    </location>
</feature>
<dbReference type="Gene3D" id="3.10.580.10">
    <property type="entry name" value="CBS-domain"/>
    <property type="match status" value="1"/>
</dbReference>
<dbReference type="InterPro" id="IPR045865">
    <property type="entry name" value="ACT-like_dom_sf"/>
</dbReference>